<dbReference type="RefSeq" id="WP_160900463.1">
    <property type="nucleotide sequence ID" value="NZ_CP102850.1"/>
</dbReference>
<gene>
    <name evidence="1" type="ORF">GIY30_02885</name>
</gene>
<name>A0A6L7GNK9_9ACTN</name>
<protein>
    <submittedName>
        <fullName evidence="1">OsmC family peroxiredoxin</fullName>
    </submittedName>
</protein>
<keyword evidence="2" id="KW-1185">Reference proteome</keyword>
<evidence type="ECO:0000313" key="1">
    <source>
        <dbReference type="EMBL" id="MXP20305.1"/>
    </source>
</evidence>
<dbReference type="SUPFAM" id="SSF82784">
    <property type="entry name" value="OsmC-like"/>
    <property type="match status" value="1"/>
</dbReference>
<comment type="caution">
    <text evidence="1">The sequence shown here is derived from an EMBL/GenBank/DDBJ whole genome shotgun (WGS) entry which is preliminary data.</text>
</comment>
<reference evidence="1 2" key="1">
    <citation type="submission" date="2019-11" db="EMBL/GenBank/DDBJ databases">
        <title>Gordonia sp. nov., a novel actinobacterium isolated from mangrove soil in Hainan.</title>
        <authorList>
            <person name="Huang X."/>
            <person name="Xie Y."/>
            <person name="Chu X."/>
            <person name="Xiao K."/>
        </authorList>
    </citation>
    <scope>NUCLEOTIDE SEQUENCE [LARGE SCALE GENOMIC DNA]</scope>
    <source>
        <strain evidence="1 2">HNM0687</strain>
    </source>
</reference>
<dbReference type="PANTHER" id="PTHR35368">
    <property type="entry name" value="HYDROPEROXIDE REDUCTASE"/>
    <property type="match status" value="1"/>
</dbReference>
<dbReference type="EMBL" id="WMBR01000001">
    <property type="protein sequence ID" value="MXP20305.1"/>
    <property type="molecule type" value="Genomic_DNA"/>
</dbReference>
<dbReference type="InterPro" id="IPR052924">
    <property type="entry name" value="OsmC/Ohr_hydroprdx_reductase"/>
</dbReference>
<dbReference type="InterPro" id="IPR015946">
    <property type="entry name" value="KH_dom-like_a/b"/>
</dbReference>
<dbReference type="Gene3D" id="3.30.300.20">
    <property type="match status" value="1"/>
</dbReference>
<evidence type="ECO:0000313" key="2">
    <source>
        <dbReference type="Proteomes" id="UP000475545"/>
    </source>
</evidence>
<dbReference type="PANTHER" id="PTHR35368:SF1">
    <property type="entry name" value="HYDROPEROXIDE REDUCTASE"/>
    <property type="match status" value="1"/>
</dbReference>
<dbReference type="InterPro" id="IPR036102">
    <property type="entry name" value="OsmC/Ohrsf"/>
</dbReference>
<accession>A0A6L7GNK9</accession>
<dbReference type="InterPro" id="IPR003718">
    <property type="entry name" value="OsmC/Ohr_fam"/>
</dbReference>
<dbReference type="AlphaFoldDB" id="A0A6L7GNK9"/>
<dbReference type="Proteomes" id="UP000475545">
    <property type="component" value="Unassembled WGS sequence"/>
</dbReference>
<dbReference type="Pfam" id="PF02566">
    <property type="entry name" value="OsmC"/>
    <property type="match status" value="1"/>
</dbReference>
<sequence>MSTATQTPSAARRQAPLRDRYLDDPGAAISTKRVVSVPTDDTDSWHGRITAPRFPGITWDYGIDSKVGGDDDLPNPGHLLCAALAACLESTTRIVAEHYGIVLDDLTVEVTGDVDVRGALLVDRDVRTGFRQIDARIRVRPATGTDERLVRQMLAQAEALCITLDTIRHGTQVDVATEVDDADN</sequence>
<organism evidence="1 2">
    <name type="scientific">Gordonia mangrovi</name>
    <dbReference type="NCBI Taxonomy" id="2665643"/>
    <lineage>
        <taxon>Bacteria</taxon>
        <taxon>Bacillati</taxon>
        <taxon>Actinomycetota</taxon>
        <taxon>Actinomycetes</taxon>
        <taxon>Mycobacteriales</taxon>
        <taxon>Gordoniaceae</taxon>
        <taxon>Gordonia</taxon>
    </lineage>
</organism>
<proteinExistence type="predicted"/>